<comment type="caution">
    <text evidence="2">The sequence shown here is derived from an EMBL/GenBank/DDBJ whole genome shotgun (WGS) entry which is preliminary data.</text>
</comment>
<name>A0A164ZWN8_9CRUS</name>
<feature type="transmembrane region" description="Helical" evidence="1">
    <location>
        <begin position="15"/>
        <end position="35"/>
    </location>
</feature>
<organism evidence="2 3">
    <name type="scientific">Daphnia magna</name>
    <dbReference type="NCBI Taxonomy" id="35525"/>
    <lineage>
        <taxon>Eukaryota</taxon>
        <taxon>Metazoa</taxon>
        <taxon>Ecdysozoa</taxon>
        <taxon>Arthropoda</taxon>
        <taxon>Crustacea</taxon>
        <taxon>Branchiopoda</taxon>
        <taxon>Diplostraca</taxon>
        <taxon>Cladocera</taxon>
        <taxon>Anomopoda</taxon>
        <taxon>Daphniidae</taxon>
        <taxon>Daphnia</taxon>
    </lineage>
</organism>
<evidence type="ECO:0000313" key="2">
    <source>
        <dbReference type="EMBL" id="KZS16874.1"/>
    </source>
</evidence>
<protein>
    <submittedName>
        <fullName evidence="2">Uncharacterized protein</fullName>
    </submittedName>
</protein>
<reference evidence="2 3" key="1">
    <citation type="submission" date="2016-03" db="EMBL/GenBank/DDBJ databases">
        <title>EvidentialGene: Evidence-directed Construction of Genes on Genomes.</title>
        <authorList>
            <person name="Gilbert D.G."/>
            <person name="Choi J.-H."/>
            <person name="Mockaitis K."/>
            <person name="Colbourne J."/>
            <person name="Pfrender M."/>
        </authorList>
    </citation>
    <scope>NUCLEOTIDE SEQUENCE [LARGE SCALE GENOMIC DNA]</scope>
    <source>
        <strain evidence="2 3">Xinb3</strain>
        <tissue evidence="2">Complete organism</tissue>
    </source>
</reference>
<keyword evidence="1" id="KW-1133">Transmembrane helix</keyword>
<dbReference type="EMBL" id="LRGB01000687">
    <property type="protein sequence ID" value="KZS16874.1"/>
    <property type="molecule type" value="Genomic_DNA"/>
</dbReference>
<keyword evidence="3" id="KW-1185">Reference proteome</keyword>
<keyword evidence="1" id="KW-0812">Transmembrane</keyword>
<dbReference type="AlphaFoldDB" id="A0A164ZWN8"/>
<evidence type="ECO:0000256" key="1">
    <source>
        <dbReference type="SAM" id="Phobius"/>
    </source>
</evidence>
<sequence>MGSAWAREEEDYSAFYIPTVFCVFVLLLFPFVVFFSSAEMISIDPSALCRPTLRSEIAILSVDDDL</sequence>
<evidence type="ECO:0000313" key="3">
    <source>
        <dbReference type="Proteomes" id="UP000076858"/>
    </source>
</evidence>
<gene>
    <name evidence="2" type="ORF">APZ42_017505</name>
</gene>
<dbReference type="Proteomes" id="UP000076858">
    <property type="component" value="Unassembled WGS sequence"/>
</dbReference>
<keyword evidence="1" id="KW-0472">Membrane</keyword>
<proteinExistence type="predicted"/>
<accession>A0A164ZWN8</accession>